<reference evidence="3" key="1">
    <citation type="submission" date="2017-09" db="EMBL/GenBank/DDBJ databases">
        <title>Depth-based differentiation of microbial function through sediment-hosted aquifers and enrichment of novel symbionts in the deep terrestrial subsurface.</title>
        <authorList>
            <person name="Probst A.J."/>
            <person name="Ladd B."/>
            <person name="Jarett J.K."/>
            <person name="Geller-Mcgrath D.E."/>
            <person name="Sieber C.M.K."/>
            <person name="Emerson J.B."/>
            <person name="Anantharaman K."/>
            <person name="Thomas B.C."/>
            <person name="Malmstrom R."/>
            <person name="Stieglmeier M."/>
            <person name="Klingl A."/>
            <person name="Woyke T."/>
            <person name="Ryan C.M."/>
            <person name="Banfield J.F."/>
        </authorList>
    </citation>
    <scope>NUCLEOTIDE SEQUENCE [LARGE SCALE GENOMIC DNA]</scope>
</reference>
<organism evidence="2 3">
    <name type="scientific">Candidatus Roizmanbacteria bacterium CG_4_10_14_0_8_um_filter_39_9</name>
    <dbReference type="NCBI Taxonomy" id="1974829"/>
    <lineage>
        <taxon>Bacteria</taxon>
        <taxon>Candidatus Roizmaniibacteriota</taxon>
    </lineage>
</organism>
<gene>
    <name evidence="2" type="ORF">COY90_00805</name>
</gene>
<keyword evidence="1" id="KW-1133">Transmembrane helix</keyword>
<dbReference type="EMBL" id="PFLF01000022">
    <property type="protein sequence ID" value="PIY69417.1"/>
    <property type="molecule type" value="Genomic_DNA"/>
</dbReference>
<evidence type="ECO:0000313" key="3">
    <source>
        <dbReference type="Proteomes" id="UP000230108"/>
    </source>
</evidence>
<feature type="transmembrane region" description="Helical" evidence="1">
    <location>
        <begin position="12"/>
        <end position="33"/>
    </location>
</feature>
<evidence type="ECO:0000256" key="1">
    <source>
        <dbReference type="SAM" id="Phobius"/>
    </source>
</evidence>
<sequence>MKQDLVHDFFEIGSKAIFLIPVILFIIMLFQILGPSKGTPQIHNSPILTPTIVPAQKTLNLQGPFICTSSSKTASWSAYIKDKKIVVISKQNNEVGNYLLDGDCGYMWKTPGLTGQKICGISSYVSIAENLLSTGIISPDSLLNSNLSSLGTSESIGEIKKLIKSCKKSSIPNKIVF</sequence>
<comment type="caution">
    <text evidence="2">The sequence shown here is derived from an EMBL/GenBank/DDBJ whole genome shotgun (WGS) entry which is preliminary data.</text>
</comment>
<proteinExistence type="predicted"/>
<protein>
    <submittedName>
        <fullName evidence="2">Uncharacterized protein</fullName>
    </submittedName>
</protein>
<dbReference type="AlphaFoldDB" id="A0A2M7QES8"/>
<accession>A0A2M7QES8</accession>
<feature type="non-terminal residue" evidence="2">
    <location>
        <position position="177"/>
    </location>
</feature>
<evidence type="ECO:0000313" key="2">
    <source>
        <dbReference type="EMBL" id="PIY69417.1"/>
    </source>
</evidence>
<keyword evidence="1" id="KW-0472">Membrane</keyword>
<keyword evidence="1" id="KW-0812">Transmembrane</keyword>
<dbReference type="Proteomes" id="UP000230108">
    <property type="component" value="Unassembled WGS sequence"/>
</dbReference>
<name>A0A2M7QES8_9BACT</name>